<keyword evidence="1" id="KW-0732">Signal</keyword>
<dbReference type="Proteomes" id="UP000248840">
    <property type="component" value="Unassembled WGS sequence"/>
</dbReference>
<sequence>MKKTLTLICIIFTISFSNAQTEKETIDFLNSMFSTYMNTFGGMNGLTIKSEIDSKSKNKEFIIEILVDNRQFEISRFSPKNISSIITNPEPSNEYRYIEIISSKNSIFQSYPNSNESKYINRLRLNFTTNSDELNRIKKALIHLMKLNGASFPNQDLFKN</sequence>
<feature type="signal peptide" evidence="1">
    <location>
        <begin position="1"/>
        <end position="19"/>
    </location>
</feature>
<name>A0A328YBP2_9FLAO</name>
<reference evidence="2 3" key="1">
    <citation type="submission" date="2018-06" db="EMBL/GenBank/DDBJ databases">
        <title>Genomic Encyclopedia of Archaeal and Bacterial Type Strains, Phase II (KMG-II): from individual species to whole genera.</title>
        <authorList>
            <person name="Goeker M."/>
        </authorList>
    </citation>
    <scope>NUCLEOTIDE SEQUENCE [LARGE SCALE GENOMIC DNA]</scope>
    <source>
        <strain evidence="2 3">DSM 25663</strain>
    </source>
</reference>
<dbReference type="AlphaFoldDB" id="A0A328YBP2"/>
<dbReference type="RefSeq" id="WP_146739562.1">
    <property type="nucleotide sequence ID" value="NZ_QLSZ01000010.1"/>
</dbReference>
<protein>
    <recommendedName>
        <fullName evidence="4">DUF4468 domain-containing protein</fullName>
    </recommendedName>
</protein>
<evidence type="ECO:0008006" key="4">
    <source>
        <dbReference type="Google" id="ProtNLM"/>
    </source>
</evidence>
<evidence type="ECO:0000256" key="1">
    <source>
        <dbReference type="SAM" id="SignalP"/>
    </source>
</evidence>
<dbReference type="EMBL" id="QLSZ01000010">
    <property type="protein sequence ID" value="RAR70624.1"/>
    <property type="molecule type" value="Genomic_DNA"/>
</dbReference>
<gene>
    <name evidence="2" type="ORF">CLV55_11024</name>
</gene>
<accession>A0A328YBP2</accession>
<keyword evidence="3" id="KW-1185">Reference proteome</keyword>
<comment type="caution">
    <text evidence="2">The sequence shown here is derived from an EMBL/GenBank/DDBJ whole genome shotgun (WGS) entry which is preliminary data.</text>
</comment>
<proteinExistence type="predicted"/>
<feature type="chain" id="PRO_5016427622" description="DUF4468 domain-containing protein" evidence="1">
    <location>
        <begin position="20"/>
        <end position="160"/>
    </location>
</feature>
<organism evidence="2 3">
    <name type="scientific">Flavobacterium aciduliphilum</name>
    <dbReference type="NCBI Taxonomy" id="1101402"/>
    <lineage>
        <taxon>Bacteria</taxon>
        <taxon>Pseudomonadati</taxon>
        <taxon>Bacteroidota</taxon>
        <taxon>Flavobacteriia</taxon>
        <taxon>Flavobacteriales</taxon>
        <taxon>Flavobacteriaceae</taxon>
        <taxon>Flavobacterium</taxon>
    </lineage>
</organism>
<evidence type="ECO:0000313" key="2">
    <source>
        <dbReference type="EMBL" id="RAR70624.1"/>
    </source>
</evidence>
<evidence type="ECO:0000313" key="3">
    <source>
        <dbReference type="Proteomes" id="UP000248840"/>
    </source>
</evidence>